<proteinExistence type="predicted"/>
<keyword evidence="3" id="KW-1185">Reference proteome</keyword>
<evidence type="ECO:0000313" key="2">
    <source>
        <dbReference type="EMBL" id="SHI63370.1"/>
    </source>
</evidence>
<evidence type="ECO:0000256" key="1">
    <source>
        <dbReference type="SAM" id="Phobius"/>
    </source>
</evidence>
<keyword evidence="1" id="KW-0472">Membrane</keyword>
<accession>A0A1M6CQX7</accession>
<dbReference type="AlphaFoldDB" id="A0A1M6CQX7"/>
<dbReference type="Proteomes" id="UP000184231">
    <property type="component" value="Unassembled WGS sequence"/>
</dbReference>
<evidence type="ECO:0000313" key="3">
    <source>
        <dbReference type="Proteomes" id="UP000184231"/>
    </source>
</evidence>
<protein>
    <submittedName>
        <fullName evidence="2">Uncharacterized protein</fullName>
    </submittedName>
</protein>
<organism evidence="2 3">
    <name type="scientific">Arenibacter nanhaiticus</name>
    <dbReference type="NCBI Taxonomy" id="558155"/>
    <lineage>
        <taxon>Bacteria</taxon>
        <taxon>Pseudomonadati</taxon>
        <taxon>Bacteroidota</taxon>
        <taxon>Flavobacteriia</taxon>
        <taxon>Flavobacteriales</taxon>
        <taxon>Flavobacteriaceae</taxon>
        <taxon>Arenibacter</taxon>
    </lineage>
</organism>
<feature type="transmembrane region" description="Helical" evidence="1">
    <location>
        <begin position="16"/>
        <end position="34"/>
    </location>
</feature>
<gene>
    <name evidence="2" type="ORF">SAMN04487911_10423</name>
</gene>
<reference evidence="2 3" key="1">
    <citation type="submission" date="2016-11" db="EMBL/GenBank/DDBJ databases">
        <authorList>
            <person name="Jaros S."/>
            <person name="Januszkiewicz K."/>
            <person name="Wedrychowicz H."/>
        </authorList>
    </citation>
    <scope>NUCLEOTIDE SEQUENCE [LARGE SCALE GENOMIC DNA]</scope>
    <source>
        <strain evidence="2 3">CGMCC 1.8863</strain>
    </source>
</reference>
<keyword evidence="1" id="KW-1133">Transmembrane helix</keyword>
<sequence>MIEELLTFTMNLIDQYPYFSIGLCLVLVLFLIGVEVKSKYSNK</sequence>
<dbReference type="EMBL" id="FQYX01000004">
    <property type="protein sequence ID" value="SHI63370.1"/>
    <property type="molecule type" value="Genomic_DNA"/>
</dbReference>
<keyword evidence="1" id="KW-0812">Transmembrane</keyword>
<name>A0A1M6CQX7_9FLAO</name>